<feature type="signal peptide" evidence="1">
    <location>
        <begin position="1"/>
        <end position="32"/>
    </location>
</feature>
<gene>
    <name evidence="2" type="ORF">FGL95_11915</name>
</gene>
<dbReference type="AlphaFoldDB" id="A0A848KHP6"/>
<keyword evidence="3" id="KW-1185">Reference proteome</keyword>
<protein>
    <recommendedName>
        <fullName evidence="4">Ig-like domain-containing protein</fullName>
    </recommendedName>
</protein>
<keyword evidence="1" id="KW-0732">Signal</keyword>
<sequence>MSHRIRRRAAIAVAGLGTAAMTMVLTAPTAAAGVNSITIDPGISTASSAAYGSGCSYTVTATTDNAHPVFFGSTALAGFSQNWVTPVNGRVSTVWTPRQTGTHVLTASSGEGGALTFRNTTVVVGNGVSVGPGCVVLP</sequence>
<evidence type="ECO:0000313" key="2">
    <source>
        <dbReference type="EMBL" id="NMN95740.1"/>
    </source>
</evidence>
<evidence type="ECO:0000313" key="3">
    <source>
        <dbReference type="Proteomes" id="UP000535543"/>
    </source>
</evidence>
<dbReference type="EMBL" id="VCQU01000003">
    <property type="protein sequence ID" value="NMN95740.1"/>
    <property type="molecule type" value="Genomic_DNA"/>
</dbReference>
<organism evidence="2 3">
    <name type="scientific">Antrihabitans stalactiti</name>
    <dbReference type="NCBI Taxonomy" id="2584121"/>
    <lineage>
        <taxon>Bacteria</taxon>
        <taxon>Bacillati</taxon>
        <taxon>Actinomycetota</taxon>
        <taxon>Actinomycetes</taxon>
        <taxon>Mycobacteriales</taxon>
        <taxon>Nocardiaceae</taxon>
        <taxon>Antrihabitans</taxon>
    </lineage>
</organism>
<dbReference type="PROSITE" id="PS51318">
    <property type="entry name" value="TAT"/>
    <property type="match status" value="1"/>
</dbReference>
<evidence type="ECO:0000256" key="1">
    <source>
        <dbReference type="SAM" id="SignalP"/>
    </source>
</evidence>
<evidence type="ECO:0008006" key="4">
    <source>
        <dbReference type="Google" id="ProtNLM"/>
    </source>
</evidence>
<dbReference type="RefSeq" id="WP_169586878.1">
    <property type="nucleotide sequence ID" value="NZ_VCQU01000003.1"/>
</dbReference>
<reference evidence="2 3" key="2">
    <citation type="submission" date="2020-06" db="EMBL/GenBank/DDBJ databases">
        <title>Antribacter stalactiti gen. nov., sp. nov., a new member of the family Nacardiaceae isolated from a cave.</title>
        <authorList>
            <person name="Kim I.S."/>
        </authorList>
    </citation>
    <scope>NUCLEOTIDE SEQUENCE [LARGE SCALE GENOMIC DNA]</scope>
    <source>
        <strain evidence="2 3">YC2-7</strain>
    </source>
</reference>
<proteinExistence type="predicted"/>
<dbReference type="Proteomes" id="UP000535543">
    <property type="component" value="Unassembled WGS sequence"/>
</dbReference>
<name>A0A848KHP6_9NOCA</name>
<dbReference type="InterPro" id="IPR006311">
    <property type="entry name" value="TAT_signal"/>
</dbReference>
<reference evidence="2 3" key="1">
    <citation type="submission" date="2019-05" db="EMBL/GenBank/DDBJ databases">
        <authorList>
            <person name="Lee S.D."/>
        </authorList>
    </citation>
    <scope>NUCLEOTIDE SEQUENCE [LARGE SCALE GENOMIC DNA]</scope>
    <source>
        <strain evidence="2 3">YC2-7</strain>
    </source>
</reference>
<accession>A0A848KHP6</accession>
<comment type="caution">
    <text evidence="2">The sequence shown here is derived from an EMBL/GenBank/DDBJ whole genome shotgun (WGS) entry which is preliminary data.</text>
</comment>
<feature type="chain" id="PRO_5032880347" description="Ig-like domain-containing protein" evidence="1">
    <location>
        <begin position="33"/>
        <end position="138"/>
    </location>
</feature>